<dbReference type="HAMAP" id="MF_00134_B">
    <property type="entry name" value="IGPS_B"/>
    <property type="match status" value="1"/>
</dbReference>
<dbReference type="eggNOG" id="KOG1990">
    <property type="taxonomic scope" value="Eukaryota"/>
</dbReference>
<keyword evidence="6" id="KW-0028">Amino-acid biosynthesis</keyword>
<dbReference type="Gene3D" id="3.30.420.10">
    <property type="entry name" value="Ribonuclease H-like superfamily/Ribonuclease H"/>
    <property type="match status" value="2"/>
</dbReference>
<evidence type="ECO:0000313" key="13">
    <source>
        <dbReference type="EnsemblPlants" id="ORUFI04G16820.1"/>
    </source>
</evidence>
<feature type="region of interest" description="Disordered" evidence="11">
    <location>
        <begin position="51"/>
        <end position="100"/>
    </location>
</feature>
<evidence type="ECO:0000256" key="11">
    <source>
        <dbReference type="SAM" id="MobiDB-lite"/>
    </source>
</evidence>
<evidence type="ECO:0000256" key="5">
    <source>
        <dbReference type="ARBA" id="ARBA00012362"/>
    </source>
</evidence>
<dbReference type="PROSITE" id="PS00614">
    <property type="entry name" value="IGPS"/>
    <property type="match status" value="1"/>
</dbReference>
<dbReference type="InterPro" id="IPR001468">
    <property type="entry name" value="Indole-3-GlycerolPSynthase_CS"/>
</dbReference>
<feature type="compositionally biased region" description="Gly residues" evidence="11">
    <location>
        <begin position="443"/>
        <end position="453"/>
    </location>
</feature>
<dbReference type="GO" id="GO:0003676">
    <property type="term" value="F:nucleic acid binding"/>
    <property type="evidence" value="ECO:0007669"/>
    <property type="project" value="InterPro"/>
</dbReference>
<evidence type="ECO:0000256" key="2">
    <source>
        <dbReference type="ARBA" id="ARBA00001968"/>
    </source>
</evidence>
<comment type="catalytic activity">
    <reaction evidence="1">
        <text>1-(2-carboxyphenylamino)-1-deoxy-D-ribulose 5-phosphate + H(+) = (1S,2R)-1-C-(indol-3-yl)glycerol 3-phosphate + CO2 + H2O</text>
        <dbReference type="Rhea" id="RHEA:23476"/>
        <dbReference type="ChEBI" id="CHEBI:15377"/>
        <dbReference type="ChEBI" id="CHEBI:15378"/>
        <dbReference type="ChEBI" id="CHEBI:16526"/>
        <dbReference type="ChEBI" id="CHEBI:58613"/>
        <dbReference type="ChEBI" id="CHEBI:58866"/>
        <dbReference type="EC" id="4.1.1.48"/>
    </reaction>
</comment>
<feature type="region of interest" description="Disordered" evidence="11">
    <location>
        <begin position="433"/>
        <end position="453"/>
    </location>
</feature>
<evidence type="ECO:0000256" key="1">
    <source>
        <dbReference type="ARBA" id="ARBA00001633"/>
    </source>
</evidence>
<dbReference type="PANTHER" id="PTHR22854:SF2">
    <property type="entry name" value="INDOLE-3-GLYCEROL-PHOSPHATE SYNTHASE"/>
    <property type="match status" value="1"/>
</dbReference>
<reference evidence="14" key="1">
    <citation type="submission" date="2013-06" db="EMBL/GenBank/DDBJ databases">
        <authorList>
            <person name="Zhao Q."/>
        </authorList>
    </citation>
    <scope>NUCLEOTIDE SEQUENCE</scope>
    <source>
        <strain evidence="14">cv. W1943</strain>
    </source>
</reference>
<dbReference type="GO" id="GO:0004425">
    <property type="term" value="F:indole-3-glycerol-phosphate synthase activity"/>
    <property type="evidence" value="ECO:0007669"/>
    <property type="project" value="UniProtKB-EC"/>
</dbReference>
<keyword evidence="10" id="KW-0456">Lyase</keyword>
<evidence type="ECO:0000256" key="6">
    <source>
        <dbReference type="ARBA" id="ARBA00022605"/>
    </source>
</evidence>
<organism evidence="13 14">
    <name type="scientific">Oryza rufipogon</name>
    <name type="common">Brownbeard rice</name>
    <name type="synonym">Asian wild rice</name>
    <dbReference type="NCBI Taxonomy" id="4529"/>
    <lineage>
        <taxon>Eukaryota</taxon>
        <taxon>Viridiplantae</taxon>
        <taxon>Streptophyta</taxon>
        <taxon>Embryophyta</taxon>
        <taxon>Tracheophyta</taxon>
        <taxon>Spermatophyta</taxon>
        <taxon>Magnoliopsida</taxon>
        <taxon>Liliopsida</taxon>
        <taxon>Poales</taxon>
        <taxon>Poaceae</taxon>
        <taxon>BOP clade</taxon>
        <taxon>Oryzoideae</taxon>
        <taxon>Oryzeae</taxon>
        <taxon>Oryzinae</taxon>
        <taxon>Oryza</taxon>
    </lineage>
</organism>
<dbReference type="CDD" id="cd00331">
    <property type="entry name" value="IGPS"/>
    <property type="match status" value="1"/>
</dbReference>
<dbReference type="Pfam" id="PF04857">
    <property type="entry name" value="CAF1"/>
    <property type="match status" value="1"/>
</dbReference>
<dbReference type="Gene3D" id="3.20.20.70">
    <property type="entry name" value="Aldolase class I"/>
    <property type="match status" value="1"/>
</dbReference>
<evidence type="ECO:0000256" key="7">
    <source>
        <dbReference type="ARBA" id="ARBA00022793"/>
    </source>
</evidence>
<feature type="domain" description="Indole-3-glycerol phosphate synthase" evidence="12">
    <location>
        <begin position="144"/>
        <end position="403"/>
    </location>
</feature>
<dbReference type="InterPro" id="IPR006941">
    <property type="entry name" value="RNase_CAF1"/>
</dbReference>
<dbReference type="UniPathway" id="UPA00035">
    <property type="reaction ID" value="UER00043"/>
</dbReference>
<dbReference type="Gramene" id="ORUFI04G16820.1">
    <property type="protein sequence ID" value="ORUFI04G16820.1"/>
    <property type="gene ID" value="ORUFI04G16820"/>
</dbReference>
<dbReference type="STRING" id="4529.A0A0E0PAA8"/>
<dbReference type="SUPFAM" id="SSF53098">
    <property type="entry name" value="Ribonuclease H-like"/>
    <property type="match status" value="1"/>
</dbReference>
<keyword evidence="14" id="KW-1185">Reference proteome</keyword>
<dbReference type="NCBIfam" id="NF001372">
    <property type="entry name" value="PRK00278.1-4"/>
    <property type="match status" value="1"/>
</dbReference>
<dbReference type="PANTHER" id="PTHR22854">
    <property type="entry name" value="TRYPTOPHAN BIOSYNTHESIS PROTEIN"/>
    <property type="match status" value="1"/>
</dbReference>
<dbReference type="InterPro" id="IPR045186">
    <property type="entry name" value="Indole-3-glycerol_P_synth"/>
</dbReference>
<evidence type="ECO:0000259" key="12">
    <source>
        <dbReference type="Pfam" id="PF00218"/>
    </source>
</evidence>
<comment type="pathway">
    <text evidence="3">Amino-acid biosynthesis; L-tryptophan biosynthesis; L-tryptophan from chorismate: step 4/5.</text>
</comment>
<dbReference type="EnsemblPlants" id="ORUFI04G16820.1">
    <property type="protein sequence ID" value="ORUFI04G16820.1"/>
    <property type="gene ID" value="ORUFI04G16820"/>
</dbReference>
<dbReference type="HOGENOM" id="CLU_307448_0_0_1"/>
<evidence type="ECO:0000256" key="3">
    <source>
        <dbReference type="ARBA" id="ARBA00004696"/>
    </source>
</evidence>
<feature type="compositionally biased region" description="Low complexity" evidence="11">
    <location>
        <begin position="78"/>
        <end position="100"/>
    </location>
</feature>
<dbReference type="AlphaFoldDB" id="A0A0E0PAA8"/>
<keyword evidence="7" id="KW-0210">Decarboxylase</keyword>
<sequence length="1110" mass="121819">MEALAIGSAPPRPPGLALPPLTRHHHLLLHRSKTLAPRRFVAAAPMDAAAAAAGRGGPAPPRCARAETDSEDAVATTSSPHSAEAAGAAEQGNGAPAPVADAADVEGVDGIRIRRRPVTGPPVHYVGPFQFRLENEGNTPRNILERIVWDKEAEMKERRPLYMLKGPLENAPPVRDFVGVLKASFDRTGLPALIAEVKKASPSRGVLREDFEPVQIAQTYEKNGAACLSVLTDAKYFQGSFDYLDAIRNAGVQCPLLCKEFIVDAWQLYYARLKGADAVLLIAAVLPDLDIKYMLKICKILGMAALVEVHDEREMDRVLGIDGVQLIGINNRNLETFQVDISNTKNLLEGERGQTIAQKGIIVVGESGLFTPDHISFVQNAGVKAVLVGESLIKQEDPGKAIAGLFGKDISPRRRHPLLLLPRRRPPSRTLLSRLLSSSPPASGGGGGGGGGGVAVKQVTRGNLAEALEELRARVRGAAFVGIDLEMSGVTSAPWRDTLELDRADVRYLKLRDSAERFAALQLGVCPFRWDPAKSAFTTSIDFLAKYQFDFNTCFREGIYYLSRTQEEEALQKLYTLHNNETSAYPNTSEEEEDAPLKSAADVLFTERMKIKFNEWRNSIVSNQRVDDHRSENFKFADQFQTVFFKMRPAIMLNGFTSHQLKLIRQILRTHFRDLVYVCTFLEDGVSEKRVVYTDTNEDKISLMKNVREDLLKSREAKVKSAVGIRHVIDLLASERKLIVGHSCFLDIAQIYSKFVGPLPSSMEEFALSINRMFPHMADTRHLMSVNDAVQYRMRHKSKSLSSAFSLLCPALHAPDEKSSTLPSVRIEVEADETVLSCFTSGAKHEAGYDAFMTGCVFVQLCAYHGIKFEQLSPLEDLATNINLKKHINLLPPCWNSGTVLDLSTGTERPDAGYKRRYPAAVYDNVILIWGFQSKVRPKDIKDCICKVFGRASVTSVFPIDSTAVLVQFSKQESVNDFLDLKATLESADSAISVLHPLSTILEGGKTRAAKYDTYRDICRSSVSKFSFADQAEAVCSTSNSESKFKECNAADGSGAYGSALDGTVPASVQQSGGAKSGSKNKGDDDFSYQDILDALQDGKTSVGKRMSNA</sequence>
<dbReference type="InterPro" id="IPR011060">
    <property type="entry name" value="RibuloseP-bd_barrel"/>
</dbReference>
<dbReference type="InterPro" id="IPR013785">
    <property type="entry name" value="Aldolase_TIM"/>
</dbReference>
<feature type="region of interest" description="Disordered" evidence="11">
    <location>
        <begin position="1065"/>
        <end position="1086"/>
    </location>
</feature>
<dbReference type="EC" id="4.1.1.48" evidence="5"/>
<keyword evidence="9" id="KW-0057">Aromatic amino acid biosynthesis</keyword>
<name>A0A0E0PAA8_ORYRU</name>
<dbReference type="InterPro" id="IPR036397">
    <property type="entry name" value="RNaseH_sf"/>
</dbReference>
<evidence type="ECO:0000256" key="4">
    <source>
        <dbReference type="ARBA" id="ARBA00008372"/>
    </source>
</evidence>
<evidence type="ECO:0000256" key="10">
    <source>
        <dbReference type="ARBA" id="ARBA00023239"/>
    </source>
</evidence>
<accession>A0A0E0PAA8</accession>
<evidence type="ECO:0000313" key="14">
    <source>
        <dbReference type="Proteomes" id="UP000008022"/>
    </source>
</evidence>
<dbReference type="Proteomes" id="UP000008022">
    <property type="component" value="Unassembled WGS sequence"/>
</dbReference>
<dbReference type="Pfam" id="PF00218">
    <property type="entry name" value="IGPS"/>
    <property type="match status" value="1"/>
</dbReference>
<feature type="compositionally biased region" description="Low complexity" evidence="11">
    <location>
        <begin position="433"/>
        <end position="442"/>
    </location>
</feature>
<protein>
    <recommendedName>
        <fullName evidence="5">indole-3-glycerol-phosphate synthase</fullName>
        <ecNumber evidence="5">4.1.1.48</ecNumber>
    </recommendedName>
</protein>
<dbReference type="eggNOG" id="KOG4201">
    <property type="taxonomic scope" value="Eukaryota"/>
</dbReference>
<comment type="cofactor">
    <cofactor evidence="2">
        <name>a divalent metal cation</name>
        <dbReference type="ChEBI" id="CHEBI:60240"/>
    </cofactor>
</comment>
<dbReference type="SUPFAM" id="SSF51366">
    <property type="entry name" value="Ribulose-phoshate binding barrel"/>
    <property type="match status" value="1"/>
</dbReference>
<keyword evidence="8" id="KW-0822">Tryptophan biosynthesis</keyword>
<comment type="similarity">
    <text evidence="4">Belongs to the CAF1 family.</text>
</comment>
<evidence type="ECO:0000256" key="8">
    <source>
        <dbReference type="ARBA" id="ARBA00022822"/>
    </source>
</evidence>
<dbReference type="InterPro" id="IPR013798">
    <property type="entry name" value="Indole-3-glycerol_P_synth_dom"/>
</dbReference>
<reference evidence="13" key="2">
    <citation type="submission" date="2015-06" db="UniProtKB">
        <authorList>
            <consortium name="EnsemblPlants"/>
        </authorList>
    </citation>
    <scope>IDENTIFICATION</scope>
</reference>
<evidence type="ECO:0000256" key="9">
    <source>
        <dbReference type="ARBA" id="ARBA00023141"/>
    </source>
</evidence>
<dbReference type="FunFam" id="3.20.20.70:FF:000146">
    <property type="entry name" value="Indole-3-glycerol phosphate synthase chloroplastic"/>
    <property type="match status" value="1"/>
</dbReference>
<dbReference type="InterPro" id="IPR012337">
    <property type="entry name" value="RNaseH-like_sf"/>
</dbReference>
<dbReference type="GO" id="GO:0000162">
    <property type="term" value="P:L-tryptophan biosynthetic process"/>
    <property type="evidence" value="ECO:0007669"/>
    <property type="project" value="UniProtKB-UniPathway"/>
</dbReference>
<proteinExistence type="inferred from homology"/>
<dbReference type="NCBIfam" id="NF001377">
    <property type="entry name" value="PRK00278.2-4"/>
    <property type="match status" value="1"/>
</dbReference>
<dbReference type="GO" id="GO:0004640">
    <property type="term" value="F:phosphoribosylanthranilate isomerase activity"/>
    <property type="evidence" value="ECO:0007669"/>
    <property type="project" value="TreeGrafter"/>
</dbReference>